<accession>A0A2Z5G7M9</accession>
<evidence type="ECO:0000256" key="3">
    <source>
        <dbReference type="ARBA" id="ARBA00023004"/>
    </source>
</evidence>
<evidence type="ECO:0000313" key="7">
    <source>
        <dbReference type="Proteomes" id="UP000253606"/>
    </source>
</evidence>
<dbReference type="Proteomes" id="UP000253606">
    <property type="component" value="Chromosome"/>
</dbReference>
<dbReference type="Gene3D" id="1.10.760.10">
    <property type="entry name" value="Cytochrome c-like domain"/>
    <property type="match status" value="1"/>
</dbReference>
<organism evidence="6 7">
    <name type="scientific">Acidisarcina polymorpha</name>
    <dbReference type="NCBI Taxonomy" id="2211140"/>
    <lineage>
        <taxon>Bacteria</taxon>
        <taxon>Pseudomonadati</taxon>
        <taxon>Acidobacteriota</taxon>
        <taxon>Terriglobia</taxon>
        <taxon>Terriglobales</taxon>
        <taxon>Acidobacteriaceae</taxon>
        <taxon>Acidisarcina</taxon>
    </lineage>
</organism>
<evidence type="ECO:0000259" key="5">
    <source>
        <dbReference type="PROSITE" id="PS51007"/>
    </source>
</evidence>
<protein>
    <recommendedName>
        <fullName evidence="5">Cytochrome c domain-containing protein</fullName>
    </recommendedName>
</protein>
<dbReference type="GO" id="GO:0020037">
    <property type="term" value="F:heme binding"/>
    <property type="evidence" value="ECO:0007669"/>
    <property type="project" value="InterPro"/>
</dbReference>
<evidence type="ECO:0000256" key="2">
    <source>
        <dbReference type="ARBA" id="ARBA00022723"/>
    </source>
</evidence>
<dbReference type="SUPFAM" id="SSF46626">
    <property type="entry name" value="Cytochrome c"/>
    <property type="match status" value="1"/>
</dbReference>
<evidence type="ECO:0000256" key="4">
    <source>
        <dbReference type="PROSITE-ProRule" id="PRU00433"/>
    </source>
</evidence>
<gene>
    <name evidence="6" type="ORF">ACPOL_5569</name>
</gene>
<feature type="domain" description="Cytochrome c" evidence="5">
    <location>
        <begin position="132"/>
        <end position="331"/>
    </location>
</feature>
<evidence type="ECO:0000313" key="6">
    <source>
        <dbReference type="EMBL" id="AXC14817.1"/>
    </source>
</evidence>
<dbReference type="InterPro" id="IPR051395">
    <property type="entry name" value="Cytochrome_c_Peroxidase/MauG"/>
</dbReference>
<dbReference type="PROSITE" id="PS51007">
    <property type="entry name" value="CYTC"/>
    <property type="match status" value="2"/>
</dbReference>
<dbReference type="PANTHER" id="PTHR30600">
    <property type="entry name" value="CYTOCHROME C PEROXIDASE-RELATED"/>
    <property type="match status" value="1"/>
</dbReference>
<dbReference type="EMBL" id="CP030840">
    <property type="protein sequence ID" value="AXC14817.1"/>
    <property type="molecule type" value="Genomic_DNA"/>
</dbReference>
<feature type="domain" description="Cytochrome c" evidence="5">
    <location>
        <begin position="341"/>
        <end position="481"/>
    </location>
</feature>
<keyword evidence="7" id="KW-1185">Reference proteome</keyword>
<keyword evidence="1 4" id="KW-0349">Heme</keyword>
<dbReference type="GO" id="GO:0009055">
    <property type="term" value="F:electron transfer activity"/>
    <property type="evidence" value="ECO:0007669"/>
    <property type="project" value="InterPro"/>
</dbReference>
<keyword evidence="3 4" id="KW-0408">Iron</keyword>
<dbReference type="GO" id="GO:0004130">
    <property type="term" value="F:cytochrome-c peroxidase activity"/>
    <property type="evidence" value="ECO:0007669"/>
    <property type="project" value="TreeGrafter"/>
</dbReference>
<dbReference type="OrthoDB" id="9772811at2"/>
<dbReference type="KEGG" id="abas:ACPOL_5569"/>
<evidence type="ECO:0000256" key="1">
    <source>
        <dbReference type="ARBA" id="ARBA00022617"/>
    </source>
</evidence>
<keyword evidence="2 4" id="KW-0479">Metal-binding</keyword>
<dbReference type="InterPro" id="IPR036909">
    <property type="entry name" value="Cyt_c-like_dom_sf"/>
</dbReference>
<sequence>MRYAALLLALFALAPDTPQTWDQTAIHSLELPLANPEYSPVHLDRDRYYQISERVIYKSYPVFAPGREPAGYGDWLKTRDPEIIFPVNAPRDEDAWIAAGEIVFNAPTSLHPVFFSEQNLRDPNFFKETGMPVAKDGTIPFARWVVRRKGIVELGSMSCATCHTRVLADGTVVPGGQGNNPNDREGALLLRSSAKFMPESKVLAQVRGFARQFEVPWVPGDINRLPESMSLEELAAAGEAIPPGVTARANTSILLPPQIPDLIGVRDRHFLDHTGLVRQRDIGDLMRYGSLAQDMFAADRYGPDKTEPPLPAARYSDGQLYALAKYLYSLQPPPNPNRLDASAARGKILFAQQKCGVCHTPPLYTNNKLIAVEGFTGSAAPAEVMPIHIGVDPRYTLQTHKGTGYYKVPSLRGVWYRGPFGHNGSALTLEDWFNPARLEPDYIPTGFKGYDGKTRSIPGHPFGLSLKPSERADLIAFLKTL</sequence>
<dbReference type="InterPro" id="IPR009056">
    <property type="entry name" value="Cyt_c-like_dom"/>
</dbReference>
<dbReference type="AlphaFoldDB" id="A0A2Z5G7M9"/>
<name>A0A2Z5G7M9_9BACT</name>
<dbReference type="PANTHER" id="PTHR30600:SF9">
    <property type="entry name" value="BLR7738 PROTEIN"/>
    <property type="match status" value="1"/>
</dbReference>
<reference evidence="6 7" key="1">
    <citation type="journal article" date="2018" name="Front. Microbiol.">
        <title>Hydrolytic Capabilities as a Key to Environmental Success: Chitinolytic and Cellulolytic Acidobacteria From Acidic Sub-arctic Soils and Boreal Peatlands.</title>
        <authorList>
            <person name="Belova S.E."/>
            <person name="Ravin N.V."/>
            <person name="Pankratov T.A."/>
            <person name="Rakitin A.L."/>
            <person name="Ivanova A.A."/>
            <person name="Beletsky A.V."/>
            <person name="Mardanov A.V."/>
            <person name="Sinninghe Damste J.S."/>
            <person name="Dedysh S.N."/>
        </authorList>
    </citation>
    <scope>NUCLEOTIDE SEQUENCE [LARGE SCALE GENOMIC DNA]</scope>
    <source>
        <strain evidence="6 7">SBC82</strain>
    </source>
</reference>
<dbReference type="GO" id="GO:0046872">
    <property type="term" value="F:metal ion binding"/>
    <property type="evidence" value="ECO:0007669"/>
    <property type="project" value="UniProtKB-KW"/>
</dbReference>
<dbReference type="RefSeq" id="WP_114209512.1">
    <property type="nucleotide sequence ID" value="NZ_CP030840.1"/>
</dbReference>
<proteinExistence type="predicted"/>